<proteinExistence type="predicted"/>
<dbReference type="InterPro" id="IPR036465">
    <property type="entry name" value="vWFA_dom_sf"/>
</dbReference>
<sequence length="729" mass="79277">MSSTSPAAVVGCLLDVSDSMREALEAGRSDERAIERLRAVLRAALKLAQAEQRHDPNALVFVGVFGLDTNNGCPPVADLCGAADALLRNPGNHGSGHDLLIKRASEENVSHITKYIREKLTDDEARIVDAHLGRHPERVKEFVDAIPPEQTVENAKTASRGFGVITGAAVGAALAAGVATGGAGPVLLGAASAASAIGGGAVGNKVADKIEDNAVERSEAMHLARRICAEWLQDFTTLVPRPVDDVIRLLKQLQKRSEVDESSKNGNTGDSTLLDTLRRYMYGCTPMRDALSRSLMVFNEHLGAEHRVLVLVSDGLSTDGDPLPLALDLQQAKVSIATVYLASNKTEAPRRLYYQPADSWDPGQRILFGMAARVAGVTHPIPVLTSVGWEVPSAGEVALHATVSSSAALDEFCSLLLSARFGSADALLDVIGRISHDSYINDEHILRCKDPSDQGQSATCYAHATAAVVHMALLRIVGREDGYPSIEEVRKRIEDEFPSKPGGRSTVEVLTAATTWYPPLRFRMVDEDGARQAVLRRRPVLTTFHLSKSGWDVFAEHFRERSSPPEEPLPALRRAQMAAHRSLHSDGGHAVVLTTCNPDSLTFLNSWGNKWGNKGSFSVEDHTVLELDGTSGKYPVNFYDVYWLESELTVTERQAYNAKVDEELRCRAAQYPSILELEARCPHCHDNVPLANFRGSIRQVQCPQCNQYSTPQPGHLMKALYAREGISDV</sequence>
<protein>
    <recommendedName>
        <fullName evidence="3">VWFA domain-containing protein</fullName>
    </recommendedName>
</protein>
<dbReference type="GeneID" id="87881241"/>
<gene>
    <name evidence="1" type="ORF">B0T15DRAFT_188463</name>
</gene>
<accession>A0AAJ0M162</accession>
<dbReference type="InterPro" id="IPR038765">
    <property type="entry name" value="Papain-like_cys_pep_sf"/>
</dbReference>
<dbReference type="Gene3D" id="3.90.70.10">
    <property type="entry name" value="Cysteine proteinases"/>
    <property type="match status" value="1"/>
</dbReference>
<dbReference type="Proteomes" id="UP001273166">
    <property type="component" value="Unassembled WGS sequence"/>
</dbReference>
<dbReference type="RefSeq" id="XP_062720868.1">
    <property type="nucleotide sequence ID" value="XM_062862412.1"/>
</dbReference>
<dbReference type="AlphaFoldDB" id="A0AAJ0M162"/>
<evidence type="ECO:0000313" key="1">
    <source>
        <dbReference type="EMBL" id="KAK3305088.1"/>
    </source>
</evidence>
<dbReference type="SUPFAM" id="SSF53300">
    <property type="entry name" value="vWA-like"/>
    <property type="match status" value="1"/>
</dbReference>
<comment type="caution">
    <text evidence="1">The sequence shown here is derived from an EMBL/GenBank/DDBJ whole genome shotgun (WGS) entry which is preliminary data.</text>
</comment>
<evidence type="ECO:0008006" key="3">
    <source>
        <dbReference type="Google" id="ProtNLM"/>
    </source>
</evidence>
<reference evidence="1" key="1">
    <citation type="journal article" date="2023" name="Mol. Phylogenet. Evol.">
        <title>Genome-scale phylogeny and comparative genomics of the fungal order Sordariales.</title>
        <authorList>
            <person name="Hensen N."/>
            <person name="Bonometti L."/>
            <person name="Westerberg I."/>
            <person name="Brannstrom I.O."/>
            <person name="Guillou S."/>
            <person name="Cros-Aarteil S."/>
            <person name="Calhoun S."/>
            <person name="Haridas S."/>
            <person name="Kuo A."/>
            <person name="Mondo S."/>
            <person name="Pangilinan J."/>
            <person name="Riley R."/>
            <person name="LaButti K."/>
            <person name="Andreopoulos B."/>
            <person name="Lipzen A."/>
            <person name="Chen C."/>
            <person name="Yan M."/>
            <person name="Daum C."/>
            <person name="Ng V."/>
            <person name="Clum A."/>
            <person name="Steindorff A."/>
            <person name="Ohm R.A."/>
            <person name="Martin F."/>
            <person name="Silar P."/>
            <person name="Natvig D.O."/>
            <person name="Lalanne C."/>
            <person name="Gautier V."/>
            <person name="Ament-Velasquez S.L."/>
            <person name="Kruys A."/>
            <person name="Hutchinson M.I."/>
            <person name="Powell A.J."/>
            <person name="Barry K."/>
            <person name="Miller A.N."/>
            <person name="Grigoriev I.V."/>
            <person name="Debuchy R."/>
            <person name="Gladieux P."/>
            <person name="Hiltunen Thoren M."/>
            <person name="Johannesson H."/>
        </authorList>
    </citation>
    <scope>NUCLEOTIDE SEQUENCE</scope>
    <source>
        <strain evidence="1">CBS 333.67</strain>
    </source>
</reference>
<organism evidence="1 2">
    <name type="scientific">Chaetomium strumarium</name>
    <dbReference type="NCBI Taxonomy" id="1170767"/>
    <lineage>
        <taxon>Eukaryota</taxon>
        <taxon>Fungi</taxon>
        <taxon>Dikarya</taxon>
        <taxon>Ascomycota</taxon>
        <taxon>Pezizomycotina</taxon>
        <taxon>Sordariomycetes</taxon>
        <taxon>Sordariomycetidae</taxon>
        <taxon>Sordariales</taxon>
        <taxon>Chaetomiaceae</taxon>
        <taxon>Chaetomium</taxon>
    </lineage>
</organism>
<name>A0AAJ0M162_9PEZI</name>
<keyword evidence="2" id="KW-1185">Reference proteome</keyword>
<reference evidence="1" key="2">
    <citation type="submission" date="2023-06" db="EMBL/GenBank/DDBJ databases">
        <authorList>
            <consortium name="Lawrence Berkeley National Laboratory"/>
            <person name="Mondo S.J."/>
            <person name="Hensen N."/>
            <person name="Bonometti L."/>
            <person name="Westerberg I."/>
            <person name="Brannstrom I.O."/>
            <person name="Guillou S."/>
            <person name="Cros-Aarteil S."/>
            <person name="Calhoun S."/>
            <person name="Haridas S."/>
            <person name="Kuo A."/>
            <person name="Pangilinan J."/>
            <person name="Riley R."/>
            <person name="Labutti K."/>
            <person name="Andreopoulos B."/>
            <person name="Lipzen A."/>
            <person name="Chen C."/>
            <person name="Yanf M."/>
            <person name="Daum C."/>
            <person name="Ng V."/>
            <person name="Clum A."/>
            <person name="Steindorff A."/>
            <person name="Ohm R."/>
            <person name="Martin F."/>
            <person name="Silar P."/>
            <person name="Natvig D."/>
            <person name="Lalanne C."/>
            <person name="Gautier V."/>
            <person name="Ament-Velasquez S.L."/>
            <person name="Kruys A."/>
            <person name="Hutchinson M.I."/>
            <person name="Powell A.J."/>
            <person name="Barry K."/>
            <person name="Miller A.N."/>
            <person name="Grigoriev I.V."/>
            <person name="Debuchy R."/>
            <person name="Gladieux P."/>
            <person name="Thoren M.H."/>
            <person name="Johannesson H."/>
        </authorList>
    </citation>
    <scope>NUCLEOTIDE SEQUENCE</scope>
    <source>
        <strain evidence="1">CBS 333.67</strain>
    </source>
</reference>
<dbReference type="Gene3D" id="3.40.50.410">
    <property type="entry name" value="von Willebrand factor, type A domain"/>
    <property type="match status" value="1"/>
</dbReference>
<dbReference type="EMBL" id="JAUDZG010000004">
    <property type="protein sequence ID" value="KAK3305088.1"/>
    <property type="molecule type" value="Genomic_DNA"/>
</dbReference>
<dbReference type="SUPFAM" id="SSF54001">
    <property type="entry name" value="Cysteine proteinases"/>
    <property type="match status" value="1"/>
</dbReference>
<evidence type="ECO:0000313" key="2">
    <source>
        <dbReference type="Proteomes" id="UP001273166"/>
    </source>
</evidence>